<organism evidence="6 7">
    <name type="scientific">Acidilobus saccharovorans (strain DSM 16705 / JCM 18335 / VKM B-2471 / 345-15)</name>
    <dbReference type="NCBI Taxonomy" id="666510"/>
    <lineage>
        <taxon>Archaea</taxon>
        <taxon>Thermoproteota</taxon>
        <taxon>Thermoprotei</taxon>
        <taxon>Acidilobales</taxon>
        <taxon>Acidilobaceae</taxon>
        <taxon>Acidilobus</taxon>
    </lineage>
</organism>
<dbReference type="KEGG" id="asc:ASAC_1502"/>
<comment type="similarity">
    <text evidence="1">Belongs to the HerA family.</text>
</comment>
<dbReference type="AlphaFoldDB" id="D9PZC0"/>
<dbReference type="InterPro" id="IPR027417">
    <property type="entry name" value="P-loop_NTPase"/>
</dbReference>
<comment type="catalytic activity">
    <reaction evidence="4">
        <text>ATP + H2O = ADP + phosphate + H(+)</text>
        <dbReference type="Rhea" id="RHEA:13065"/>
        <dbReference type="ChEBI" id="CHEBI:15377"/>
        <dbReference type="ChEBI" id="CHEBI:15378"/>
        <dbReference type="ChEBI" id="CHEBI:30616"/>
        <dbReference type="ChEBI" id="CHEBI:43474"/>
        <dbReference type="ChEBI" id="CHEBI:456216"/>
        <dbReference type="EC" id="5.6.2.4"/>
    </reaction>
</comment>
<dbReference type="STRING" id="666510.ASAC_1502"/>
<dbReference type="SUPFAM" id="SSF52540">
    <property type="entry name" value="P-loop containing nucleoside triphosphate hydrolases"/>
    <property type="match status" value="1"/>
</dbReference>
<dbReference type="PANTHER" id="PTHR42957">
    <property type="entry name" value="HELICASE MJ1565-RELATED"/>
    <property type="match status" value="1"/>
</dbReference>
<evidence type="ECO:0000256" key="3">
    <source>
        <dbReference type="ARBA" id="ARBA00048954"/>
    </source>
</evidence>
<keyword evidence="6" id="KW-0347">Helicase</keyword>
<dbReference type="InParanoid" id="D9PZC0"/>
<evidence type="ECO:0000313" key="6">
    <source>
        <dbReference type="EMBL" id="ADL19907.1"/>
    </source>
</evidence>
<dbReference type="Gene3D" id="3.40.50.300">
    <property type="entry name" value="P-loop containing nucleotide triphosphate hydrolases"/>
    <property type="match status" value="2"/>
</dbReference>
<dbReference type="eggNOG" id="arCOG00280">
    <property type="taxonomic scope" value="Archaea"/>
</dbReference>
<dbReference type="GO" id="GO:0043138">
    <property type="term" value="F:3'-5' DNA helicase activity"/>
    <property type="evidence" value="ECO:0007669"/>
    <property type="project" value="UniProtKB-EC"/>
</dbReference>
<keyword evidence="6" id="KW-0067">ATP-binding</keyword>
<dbReference type="InterPro" id="IPR008571">
    <property type="entry name" value="HerA-like"/>
</dbReference>
<comment type="catalytic activity">
    <reaction evidence="3">
        <text>ATP + H2O = ADP + phosphate + H(+)</text>
        <dbReference type="Rhea" id="RHEA:13065"/>
        <dbReference type="ChEBI" id="CHEBI:15377"/>
        <dbReference type="ChEBI" id="CHEBI:15378"/>
        <dbReference type="ChEBI" id="CHEBI:30616"/>
        <dbReference type="ChEBI" id="CHEBI:43474"/>
        <dbReference type="ChEBI" id="CHEBI:456216"/>
        <dbReference type="EC" id="5.6.2.3"/>
    </reaction>
</comment>
<dbReference type="Pfam" id="PF01935">
    <property type="entry name" value="DUF87"/>
    <property type="match status" value="1"/>
</dbReference>
<dbReference type="Proteomes" id="UP000000346">
    <property type="component" value="Chromosome"/>
</dbReference>
<feature type="domain" description="Helicase HerA central" evidence="5">
    <location>
        <begin position="127"/>
        <end position="360"/>
    </location>
</feature>
<dbReference type="PANTHER" id="PTHR42957:SF1">
    <property type="entry name" value="HELICASE MJ1565-RELATED"/>
    <property type="match status" value="1"/>
</dbReference>
<sequence>MVTHSSPLEATAFTAGRALSVGQYAVVEEGDRKYLALVTSVEHGNSLLEAVRAPREASFYLKSLESLGGVAEGATGNYYSVRLKLLGVLGSSFVPEVGQPPLVGSCVRPATDDEVREALRVDAGVRLGVVKAQQGVEAMMPAEAVFKHVAVLAMTGYGKSNATCVLVRELVKNYGATVLLLDAHGEYVGLEDDPELDGLVMVHRGAFNPFTMSEADFVNLAGLPPNASNEARALRLSFRLLRYLKGYSSSLDDDLRKCLDNAHGREVASCASKEFSEALRCVVNRCGDEFLRGANSAKQSLASLLNRLDDALHDLGRLLSDSAPVDLTSLVVPGKLNVYDLSEYDVNEADVVASYLLRRLLEERKRYERSLYEGDEPRGYPTPVVVVLEEAHVLVPANGNTETRYWAARVAREGRKFGVGLVLVSQRPRGLDVDVLSQTSTKLLLRMVEPEDLSQVRSSSEALGDLAELLPGLRPGEGLLLADGLPVPALVKLDLCQSLRRFSSGRFLKEWKDYASGGGDIGGLLGELT</sequence>
<dbReference type="GO" id="GO:0043139">
    <property type="term" value="F:5'-3' DNA helicase activity"/>
    <property type="evidence" value="ECO:0007669"/>
    <property type="project" value="UniProtKB-EC"/>
</dbReference>
<dbReference type="HOGENOM" id="CLU_023842_2_0_2"/>
<protein>
    <submittedName>
        <fullName evidence="6">Bipolar DNA helicase</fullName>
    </submittedName>
</protein>
<keyword evidence="6" id="KW-0378">Hydrolase</keyword>
<dbReference type="EMBL" id="CP001742">
    <property type="protein sequence ID" value="ADL19907.1"/>
    <property type="molecule type" value="Genomic_DNA"/>
</dbReference>
<keyword evidence="6" id="KW-0547">Nucleotide-binding</keyword>
<gene>
    <name evidence="6" type="ordered locus">ASAC_1502</name>
</gene>
<accession>D9PZC0</accession>
<evidence type="ECO:0000313" key="7">
    <source>
        <dbReference type="Proteomes" id="UP000000346"/>
    </source>
</evidence>
<name>D9PZC0_ACIS3</name>
<evidence type="ECO:0000256" key="4">
    <source>
        <dbReference type="ARBA" id="ARBA00048988"/>
    </source>
</evidence>
<keyword evidence="7" id="KW-1185">Reference proteome</keyword>
<reference evidence="6 7" key="1">
    <citation type="journal article" date="2010" name="Appl. Environ. Microbiol.">
        <title>The genome sequence of the crenarchaeon Acidilobus saccharovorans supports a new order, Acidilobales, and suggests an important ecological role in terrestrial acidic hot springs.</title>
        <authorList>
            <person name="Mardanov A.V."/>
            <person name="Svetlitchnyi V.A."/>
            <person name="Beletsky A.V."/>
            <person name="Prokofeva M.I."/>
            <person name="Bonch-Osmolovskaya E.A."/>
            <person name="Ravin N.V."/>
            <person name="Skryabin K.G."/>
        </authorList>
    </citation>
    <scope>NUCLEOTIDE SEQUENCE [LARGE SCALE GENOMIC DNA]</scope>
    <source>
        <strain evidence="7">DSM 16705 / JCM 18335 / VKM B-2471 / 345-15</strain>
    </source>
</reference>
<proteinExistence type="inferred from homology"/>
<comment type="catalytic activity">
    <reaction evidence="2">
        <text>Couples ATP hydrolysis with the unwinding of duplex DNA by translocating in the 3'-5' direction.</text>
        <dbReference type="EC" id="5.6.2.4"/>
    </reaction>
</comment>
<dbReference type="InterPro" id="IPR002789">
    <property type="entry name" value="HerA_central"/>
</dbReference>
<evidence type="ECO:0000256" key="2">
    <source>
        <dbReference type="ARBA" id="ARBA00034617"/>
    </source>
</evidence>
<evidence type="ECO:0000259" key="5">
    <source>
        <dbReference type="Pfam" id="PF01935"/>
    </source>
</evidence>
<evidence type="ECO:0000256" key="1">
    <source>
        <dbReference type="ARBA" id="ARBA00007816"/>
    </source>
</evidence>